<protein>
    <submittedName>
        <fullName evidence="2">Uncharacterized protein</fullName>
    </submittedName>
</protein>
<feature type="transmembrane region" description="Helical" evidence="1">
    <location>
        <begin position="127"/>
        <end position="146"/>
    </location>
</feature>
<feature type="transmembrane region" description="Helical" evidence="1">
    <location>
        <begin position="363"/>
        <end position="381"/>
    </location>
</feature>
<feature type="transmembrane region" description="Helical" evidence="1">
    <location>
        <begin position="196"/>
        <end position="221"/>
    </location>
</feature>
<keyword evidence="3" id="KW-1185">Reference proteome</keyword>
<feature type="transmembrane region" description="Helical" evidence="1">
    <location>
        <begin position="158"/>
        <end position="184"/>
    </location>
</feature>
<dbReference type="OrthoDB" id="9767863at2"/>
<keyword evidence="1" id="KW-1133">Transmembrane helix</keyword>
<dbReference type="RefSeq" id="WP_114770557.1">
    <property type="nucleotide sequence ID" value="NZ_QQBB01000005.1"/>
</dbReference>
<dbReference type="Proteomes" id="UP000254925">
    <property type="component" value="Unassembled WGS sequence"/>
</dbReference>
<evidence type="ECO:0000256" key="1">
    <source>
        <dbReference type="SAM" id="Phobius"/>
    </source>
</evidence>
<reference evidence="2 3" key="1">
    <citation type="submission" date="2018-07" db="EMBL/GenBank/DDBJ databases">
        <title>Genomic Encyclopedia of Type Strains, Phase IV (KMG-IV): sequencing the most valuable type-strain genomes for metagenomic binning, comparative biology and taxonomic classification.</title>
        <authorList>
            <person name="Goeker M."/>
        </authorList>
    </citation>
    <scope>NUCLEOTIDE SEQUENCE [LARGE SCALE GENOMIC DNA]</scope>
    <source>
        <strain evidence="2 3">DSM 14364</strain>
    </source>
</reference>
<feature type="transmembrane region" description="Helical" evidence="1">
    <location>
        <begin position="274"/>
        <end position="292"/>
    </location>
</feature>
<feature type="transmembrane region" description="Helical" evidence="1">
    <location>
        <begin position="393"/>
        <end position="413"/>
    </location>
</feature>
<feature type="transmembrane region" description="Helical" evidence="1">
    <location>
        <begin position="304"/>
        <end position="326"/>
    </location>
</feature>
<keyword evidence="1" id="KW-0472">Membrane</keyword>
<dbReference type="AlphaFoldDB" id="A0A370HJ11"/>
<name>A0A370HJ11_9HYPH</name>
<evidence type="ECO:0000313" key="3">
    <source>
        <dbReference type="Proteomes" id="UP000254925"/>
    </source>
</evidence>
<accession>A0A370HJ11</accession>
<comment type="caution">
    <text evidence="2">The sequence shown here is derived from an EMBL/GenBank/DDBJ whole genome shotgun (WGS) entry which is preliminary data.</text>
</comment>
<proteinExistence type="predicted"/>
<evidence type="ECO:0000313" key="2">
    <source>
        <dbReference type="EMBL" id="RDI58528.1"/>
    </source>
</evidence>
<feature type="transmembrane region" description="Helical" evidence="1">
    <location>
        <begin position="76"/>
        <end position="96"/>
    </location>
</feature>
<sequence length="730" mass="80207">MLAVVFIVNGTLPGLLAPTTAQLFWTIGFAQSFINDGFSIFAHNFGAPQPAAISFGLAGALPASAFLKLGLSAADAYAASFALWLTVAFGGAYKLTRRLGGETLMSLMSATVWCTMQVVWYHHGYSMLALGIALLPFYFYSSVRVLDRPTSLTNFMLFLFTCLVSVFMDGYTYMMFAVATGFALLFSLLQGRNNNLINVVCKFASIGLGLLASYVLYVLYIGQAEFDPAPLDFFRGWGANLEFFLIATKGFLFLPDLIGLSDARAPREYFGDSSVFQSTFSAAIIIAAIYGVATGKGDRKVMTLFGVIALFGFYMALGPSVKFLTYRPEGMGQLMPESYGWLSTGSSILSEHLPGFKNMRASYRWMALGVFGCWAILAIVLSSKLRSVKQKMIVLLAVLVFNIPALGIFRGYLDARADISSRDAIVQELAALVKKGENIAFLPYRNDFLVNYLASKVGIKTYNIGGDKNLASARENWPDTVKRFTQDEIDPDFLSNVRAVLENEDADAVVLPYIDLLWAAHSGPLRYVYKDELSAIAAKLDADPRLSASYSDHFAVIRLNPGLKGMGEAWVAQSYDPRQHGKPIKLERGSSVSFTTDGLNPEFMLHRGWSRLESKGIWSTRSVSNVLLELPKQQDLNLRVELTPFVPRPTDRMTMQLVMNGNVVLERTYVGQGEGPWRVAVENVALPSSILSADGVNVLEFKATPLLSPTKIGIQDPRTLGVMLHRIGVD</sequence>
<gene>
    <name evidence="2" type="ORF">DES45_10551</name>
</gene>
<dbReference type="EMBL" id="QQBB01000005">
    <property type="protein sequence ID" value="RDI58528.1"/>
    <property type="molecule type" value="Genomic_DNA"/>
</dbReference>
<organism evidence="2 3">
    <name type="scientific">Microvirga subterranea</name>
    <dbReference type="NCBI Taxonomy" id="186651"/>
    <lineage>
        <taxon>Bacteria</taxon>
        <taxon>Pseudomonadati</taxon>
        <taxon>Pseudomonadota</taxon>
        <taxon>Alphaproteobacteria</taxon>
        <taxon>Hyphomicrobiales</taxon>
        <taxon>Methylobacteriaceae</taxon>
        <taxon>Microvirga</taxon>
    </lineage>
</organism>
<keyword evidence="1" id="KW-0812">Transmembrane</keyword>